<feature type="coiled-coil region" evidence="1">
    <location>
        <begin position="90"/>
        <end position="124"/>
    </location>
</feature>
<protein>
    <submittedName>
        <fullName evidence="3">Uncharacterized protein</fullName>
    </submittedName>
</protein>
<organism evidence="3 4">
    <name type="scientific">Cymbomonas tetramitiformis</name>
    <dbReference type="NCBI Taxonomy" id="36881"/>
    <lineage>
        <taxon>Eukaryota</taxon>
        <taxon>Viridiplantae</taxon>
        <taxon>Chlorophyta</taxon>
        <taxon>Pyramimonadophyceae</taxon>
        <taxon>Pyramimonadales</taxon>
        <taxon>Pyramimonadaceae</taxon>
        <taxon>Cymbomonas</taxon>
    </lineage>
</organism>
<evidence type="ECO:0000256" key="1">
    <source>
        <dbReference type="SAM" id="Coils"/>
    </source>
</evidence>
<evidence type="ECO:0000313" key="4">
    <source>
        <dbReference type="Proteomes" id="UP001190700"/>
    </source>
</evidence>
<dbReference type="AlphaFoldDB" id="A0AAE0EUX6"/>
<evidence type="ECO:0000313" key="3">
    <source>
        <dbReference type="EMBL" id="KAK3239830.1"/>
    </source>
</evidence>
<name>A0AAE0EUX6_9CHLO</name>
<feature type="compositionally biased region" description="Basic and acidic residues" evidence="2">
    <location>
        <begin position="15"/>
        <end position="32"/>
    </location>
</feature>
<evidence type="ECO:0000256" key="2">
    <source>
        <dbReference type="SAM" id="MobiDB-lite"/>
    </source>
</evidence>
<comment type="caution">
    <text evidence="3">The sequence shown here is derived from an EMBL/GenBank/DDBJ whole genome shotgun (WGS) entry which is preliminary data.</text>
</comment>
<accession>A0AAE0EUX6</accession>
<dbReference type="Proteomes" id="UP001190700">
    <property type="component" value="Unassembled WGS sequence"/>
</dbReference>
<keyword evidence="1" id="KW-0175">Coiled coil</keyword>
<dbReference type="EMBL" id="LGRX02033806">
    <property type="protein sequence ID" value="KAK3239830.1"/>
    <property type="molecule type" value="Genomic_DNA"/>
</dbReference>
<gene>
    <name evidence="3" type="ORF">CYMTET_50270</name>
</gene>
<sequence length="162" mass="18928">METDRKTAVEAVTSELREEREEKQKVKERWQREGKKVQALEEQLAEEKDAHDSFRRASMRERAEITDARDVAQRQLETMRGEHRLKVAHVEQLQAELLEAHDRVKRLECSERQVSTELAQLKEESTRLLAAIKVKDDTTQTMKAEMRHVQAHLSNLNAMLNS</sequence>
<keyword evidence="4" id="KW-1185">Reference proteome</keyword>
<reference evidence="3 4" key="1">
    <citation type="journal article" date="2015" name="Genome Biol. Evol.">
        <title>Comparative Genomics of a Bacterivorous Green Alga Reveals Evolutionary Causalities and Consequences of Phago-Mixotrophic Mode of Nutrition.</title>
        <authorList>
            <person name="Burns J.A."/>
            <person name="Paasch A."/>
            <person name="Narechania A."/>
            <person name="Kim E."/>
        </authorList>
    </citation>
    <scope>NUCLEOTIDE SEQUENCE [LARGE SCALE GENOMIC DNA]</scope>
    <source>
        <strain evidence="3 4">PLY_AMNH</strain>
    </source>
</reference>
<feature type="region of interest" description="Disordered" evidence="2">
    <location>
        <begin position="1"/>
        <end position="32"/>
    </location>
</feature>
<proteinExistence type="predicted"/>